<evidence type="ECO:0000313" key="1">
    <source>
        <dbReference type="EMBL" id="KAH8002477.1"/>
    </source>
</evidence>
<reference evidence="1" key="1">
    <citation type="submission" date="2021-08" db="EMBL/GenBank/DDBJ databases">
        <title>The first chromosome-level gecko genome reveals the dynamic sex chromosomes of Neotropical dwarf geckos (Sphaerodactylidae: Sphaerodactylus).</title>
        <authorList>
            <person name="Pinto B.J."/>
            <person name="Keating S.E."/>
            <person name="Gamble T."/>
        </authorList>
    </citation>
    <scope>NUCLEOTIDE SEQUENCE</scope>
    <source>
        <strain evidence="1">TG3544</strain>
    </source>
</reference>
<protein>
    <submittedName>
        <fullName evidence="1">Uncharacterized protein</fullName>
    </submittedName>
</protein>
<sequence length="131" mass="15095">MLIPFMCANKKPNLFCGTTRATAFSFQIKEQLWQLKITSGPARALSLFPIKLRICFDYWWSAGTMNMWMAPDQCSKTEVQSLLKNNIESRSLWLGFHLNSMQVSTSPLLPVFYSSLKCPPIKCNFWEMLDS</sequence>
<evidence type="ECO:0000313" key="2">
    <source>
        <dbReference type="Proteomes" id="UP000827872"/>
    </source>
</evidence>
<comment type="caution">
    <text evidence="1">The sequence shown here is derived from an EMBL/GenBank/DDBJ whole genome shotgun (WGS) entry which is preliminary data.</text>
</comment>
<keyword evidence="2" id="KW-1185">Reference proteome</keyword>
<name>A0ACB8FB59_9SAUR</name>
<organism evidence="1 2">
    <name type="scientific">Sphaerodactylus townsendi</name>
    <dbReference type="NCBI Taxonomy" id="933632"/>
    <lineage>
        <taxon>Eukaryota</taxon>
        <taxon>Metazoa</taxon>
        <taxon>Chordata</taxon>
        <taxon>Craniata</taxon>
        <taxon>Vertebrata</taxon>
        <taxon>Euteleostomi</taxon>
        <taxon>Lepidosauria</taxon>
        <taxon>Squamata</taxon>
        <taxon>Bifurcata</taxon>
        <taxon>Gekkota</taxon>
        <taxon>Sphaerodactylidae</taxon>
        <taxon>Sphaerodactylus</taxon>
    </lineage>
</organism>
<accession>A0ACB8FB59</accession>
<gene>
    <name evidence="1" type="ORF">K3G42_024802</name>
</gene>
<dbReference type="Proteomes" id="UP000827872">
    <property type="component" value="Linkage Group LG08"/>
</dbReference>
<proteinExistence type="predicted"/>
<dbReference type="EMBL" id="CM037621">
    <property type="protein sequence ID" value="KAH8002477.1"/>
    <property type="molecule type" value="Genomic_DNA"/>
</dbReference>